<comment type="caution">
    <text evidence="2">The sequence shown here is derived from an EMBL/GenBank/DDBJ whole genome shotgun (WGS) entry which is preliminary data.</text>
</comment>
<dbReference type="EMBL" id="SPLM01000037">
    <property type="protein sequence ID" value="TMW65393.1"/>
    <property type="molecule type" value="Genomic_DNA"/>
</dbReference>
<feature type="transmembrane region" description="Helical" evidence="1">
    <location>
        <begin position="367"/>
        <end position="392"/>
    </location>
</feature>
<keyword evidence="1" id="KW-0472">Membrane</keyword>
<name>A0A8K1CN92_PYTOL</name>
<accession>A0A8K1CN92</accession>
<dbReference type="InterPro" id="IPR032675">
    <property type="entry name" value="LRR_dom_sf"/>
</dbReference>
<dbReference type="SUPFAM" id="SSF52058">
    <property type="entry name" value="L domain-like"/>
    <property type="match status" value="1"/>
</dbReference>
<protein>
    <submittedName>
        <fullName evidence="2">Uncharacterized protein</fullName>
    </submittedName>
</protein>
<feature type="transmembrane region" description="Helical" evidence="1">
    <location>
        <begin position="203"/>
        <end position="224"/>
    </location>
</feature>
<keyword evidence="1" id="KW-1133">Transmembrane helix</keyword>
<reference evidence="2" key="1">
    <citation type="submission" date="2019-03" db="EMBL/GenBank/DDBJ databases">
        <title>Long read genome sequence of the mycoparasitic Pythium oligandrum ATCC 38472 isolated from sugarbeet rhizosphere.</title>
        <authorList>
            <person name="Gaulin E."/>
        </authorList>
    </citation>
    <scope>NUCLEOTIDE SEQUENCE</scope>
    <source>
        <strain evidence="2">ATCC 38472_TT</strain>
    </source>
</reference>
<feature type="transmembrane region" description="Helical" evidence="1">
    <location>
        <begin position="96"/>
        <end position="116"/>
    </location>
</feature>
<feature type="transmembrane region" description="Helical" evidence="1">
    <location>
        <begin position="39"/>
        <end position="66"/>
    </location>
</feature>
<evidence type="ECO:0000256" key="1">
    <source>
        <dbReference type="SAM" id="Phobius"/>
    </source>
</evidence>
<evidence type="ECO:0000313" key="2">
    <source>
        <dbReference type="EMBL" id="TMW65393.1"/>
    </source>
</evidence>
<sequence>MSMRLKPLVPASPSAQDVENRVLSSLVLPVKPPKWISSLVYVAIWLCVLAVHGACCTYFLFMWWFYRILPKSILTRYLKLYDLGIPDTEYALVSRVHVLFFGLHAFSGVAMVLWSLRMRRLSFGPWYHKVQRSPRRQRPRSLRWFPRDSPRLSRWLSRLFGRRGLLGIESPYYNIVHLLRQLLETALQSYQAYRMSLHVPRVWLNQLYISIMILSCWSISIIKLVKMRDPLRERMLLILCDILLDLVASIGVSVILLLSFLPDFDMVSLSMRYFLWYNGFWIVHAVSESQLILVQSRMDLFTQAMFSMGLLWYMESLKDLMEITLQRRAIAPRVGPPALSVPTPPAIETAKVSPPRMVTFPRSRGKLWLKVVQFGLETALVMWGIVLLGLHIHVASRATIHQCLMQVRPWLSHKSACALLVVDCYAAGITGSEAEATDVWDDVNEKTVLRVMIRHCPNFHMPPQVQAFRELRGIKFYNSTVAKWTKDAEMTQTFHPNLLTVLLVRTNATNGEIPRGLLSSNIPRRLMDIEFCVTNLRALPDNLDKIWHTGGTYHIEYAQFDAIPPSILRLQPRQLSFVGNNLTRFPFEVLNLRGLFYLNLAYNPISSLATVPYQHLVDNSSLGRILLTHSNISSVPRWLDPFFRRKYGSRAPLIVLYTPLRTRLAAGQSLRSQADDLGIPEAERSFVMNLTAEEAAAFISCSVPATPYYYPLPYEDLWNSLH</sequence>
<dbReference type="AlphaFoldDB" id="A0A8K1CN92"/>
<proteinExistence type="predicted"/>
<feature type="transmembrane region" description="Helical" evidence="1">
    <location>
        <begin position="273"/>
        <end position="294"/>
    </location>
</feature>
<evidence type="ECO:0000313" key="3">
    <source>
        <dbReference type="Proteomes" id="UP000794436"/>
    </source>
</evidence>
<gene>
    <name evidence="2" type="ORF">Poli38472_008035</name>
</gene>
<organism evidence="2 3">
    <name type="scientific">Pythium oligandrum</name>
    <name type="common">Mycoparasitic fungus</name>
    <dbReference type="NCBI Taxonomy" id="41045"/>
    <lineage>
        <taxon>Eukaryota</taxon>
        <taxon>Sar</taxon>
        <taxon>Stramenopiles</taxon>
        <taxon>Oomycota</taxon>
        <taxon>Peronosporomycetes</taxon>
        <taxon>Pythiales</taxon>
        <taxon>Pythiaceae</taxon>
        <taxon>Pythium</taxon>
    </lineage>
</organism>
<dbReference type="Gene3D" id="3.80.10.10">
    <property type="entry name" value="Ribonuclease Inhibitor"/>
    <property type="match status" value="1"/>
</dbReference>
<feature type="transmembrane region" description="Helical" evidence="1">
    <location>
        <begin position="236"/>
        <end position="261"/>
    </location>
</feature>
<keyword evidence="3" id="KW-1185">Reference proteome</keyword>
<dbReference type="Proteomes" id="UP000794436">
    <property type="component" value="Unassembled WGS sequence"/>
</dbReference>
<keyword evidence="1" id="KW-0812">Transmembrane</keyword>